<keyword evidence="4" id="KW-0949">S-adenosyl-L-methionine</keyword>
<dbReference type="RefSeq" id="WP_282300383.1">
    <property type="nucleotide sequence ID" value="NZ_CP124616.1"/>
</dbReference>
<evidence type="ECO:0000256" key="3">
    <source>
        <dbReference type="ARBA" id="ARBA00022679"/>
    </source>
</evidence>
<evidence type="ECO:0000313" key="10">
    <source>
        <dbReference type="EMBL" id="WGW03752.1"/>
    </source>
</evidence>
<keyword evidence="3" id="KW-0808">Transferase</keyword>
<feature type="domain" description="TaqI-like C-terminal specificity" evidence="9">
    <location>
        <begin position="794"/>
        <end position="955"/>
    </location>
</feature>
<accession>A0ABY8QHW5</accession>
<dbReference type="InterPro" id="IPR011639">
    <property type="entry name" value="MethylTrfase_TaqI-like_dom"/>
</dbReference>
<evidence type="ECO:0000256" key="2">
    <source>
        <dbReference type="ARBA" id="ARBA00022603"/>
    </source>
</evidence>
<evidence type="ECO:0000256" key="7">
    <source>
        <dbReference type="ARBA" id="ARBA00047942"/>
    </source>
</evidence>
<dbReference type="PANTHER" id="PTHR33841">
    <property type="entry name" value="DNA METHYLTRANSFERASE YEEA-RELATED"/>
    <property type="match status" value="1"/>
</dbReference>
<sequence length="1086" mass="122343">MNLFNKKTIARHLKPETVPADHQEALTAWSDMIRDGRIYSLKETALHGQFTAKIVEGVLGYHGPAGGADYTVATEQTILRGSVDLALGRFGGPKPEILAPFELKGADTRDLDAIMPGRNKSPVQQAWEYAMNARGVKWVLVSNYIELRLYGFGEGTSAYEVFRLDQLTNPDEYARFMLLISAENLLSGRTLDLLKESRREDKDITDKLYQDYKDLRLKLLHAVQEADASIDPLDAIALAQKILDRVLFIAFSEDAGLLPDNTLSDAFSHIDPYNPRPVWENFKGLFRAIDAGRNEVRDAEGKVLVPAIPRYNGGLFRTDDLIDGLTLPDAICEGFKTLGEYDFASEVSVTVLGHIFEQSIADVERLQAIARGEEEEPEKTNGTSGRRKRDGVVYTPDYIARFIVVETLGAHLKEVFVTILRDHAKKGADVSDYAAIPWRRKSAELEAWQAYRDRIKTLRIVDPACGSGVFLIMAFDFLKAELSRVNDKIAELQGKDQHIQDLLDPDSEILSNNLFGVDVNAESVEITKLSLWIKTARRGKVLDSLSGSIRVGDSLIEDSNFAYLDHAFTWETAFPEVFAEGGFDVVLGNPPYVRQELISDLKPYLQRRFESYHGVADLFCYFYERGLRLLKPGGRLGYISSNTFFKTGSGKPLREYLLRDATIEGVVDFGDLQVFEGVTTYPAILVLKNGSAPEDHELRFWKVDALPETNFIASWEAAAGPFTQSGLDSGSWQLENRSLRALREKIWAGKSTLKEVYGAPFRGIVTGANPVFVVDTATKEQLCAEDPRSAELLKPFLEGKDLKRWRAEPSDRWLIFTRRGLDIDCYPAVKAYLQRHREKLEPKPEGWTPTKPRDKWPGRKSGTYQWFEVQDTIGYHASFAHNKIIYRDVSRQASFALDRSGLHLDSTASFVDADDPFLLAILNSKVFWFVLSALTPLAQGGYRRKKNQYIEQVPIPNASTEARSKLAAQVAKCGDLAQQRLKLQTSLTRRIPDLCPPDREPKLNTKLKEWWTLPDFAAFRAEVRKAFKADIPLSERSDWEDWITRDRAEIARLTAEIAQAESKIDGIVYDLFDLTPDEIALLESVV</sequence>
<dbReference type="PROSITE" id="PS00092">
    <property type="entry name" value="N6_MTASE"/>
    <property type="match status" value="1"/>
</dbReference>
<feature type="domain" description="Type II methyltransferase M.TaqI-like" evidence="8">
    <location>
        <begin position="512"/>
        <end position="675"/>
    </location>
</feature>
<dbReference type="PANTHER" id="PTHR33841:SF1">
    <property type="entry name" value="DNA METHYLTRANSFERASE A"/>
    <property type="match status" value="1"/>
</dbReference>
<reference evidence="10 11" key="1">
    <citation type="submission" date="2023-05" db="EMBL/GenBank/DDBJ databases">
        <title>YMD87, complete Genome.</title>
        <authorList>
            <person name="Zhang J."/>
            <person name="Xu X."/>
        </authorList>
    </citation>
    <scope>NUCLEOTIDE SEQUENCE [LARGE SCALE GENOMIC DNA]</scope>
    <source>
        <strain evidence="10 11">YMD87</strain>
    </source>
</reference>
<dbReference type="Pfam" id="PF07669">
    <property type="entry name" value="Eco57I"/>
    <property type="match status" value="1"/>
</dbReference>
<evidence type="ECO:0000256" key="5">
    <source>
        <dbReference type="ARBA" id="ARBA00022747"/>
    </source>
</evidence>
<dbReference type="Proteomes" id="UP001241605">
    <property type="component" value="Chromosome"/>
</dbReference>
<name>A0ABY8QHW5_9RHOB</name>
<dbReference type="Gene3D" id="3.40.50.150">
    <property type="entry name" value="Vaccinia Virus protein VP39"/>
    <property type="match status" value="1"/>
</dbReference>
<dbReference type="InterPro" id="IPR002052">
    <property type="entry name" value="DNA_methylase_N6_adenine_CS"/>
</dbReference>
<dbReference type="GO" id="GO:0032259">
    <property type="term" value="P:methylation"/>
    <property type="evidence" value="ECO:0007669"/>
    <property type="project" value="UniProtKB-KW"/>
</dbReference>
<evidence type="ECO:0000259" key="9">
    <source>
        <dbReference type="Pfam" id="PF12950"/>
    </source>
</evidence>
<evidence type="ECO:0000256" key="6">
    <source>
        <dbReference type="ARBA" id="ARBA00023125"/>
    </source>
</evidence>
<evidence type="ECO:0000256" key="1">
    <source>
        <dbReference type="ARBA" id="ARBA00011900"/>
    </source>
</evidence>
<dbReference type="InterPro" id="IPR025931">
    <property type="entry name" value="TaqI_C"/>
</dbReference>
<organism evidence="10 11">
    <name type="scientific">Tropicibacter oceani</name>
    <dbReference type="NCBI Taxonomy" id="3058420"/>
    <lineage>
        <taxon>Bacteria</taxon>
        <taxon>Pseudomonadati</taxon>
        <taxon>Pseudomonadota</taxon>
        <taxon>Alphaproteobacteria</taxon>
        <taxon>Rhodobacterales</taxon>
        <taxon>Roseobacteraceae</taxon>
        <taxon>Tropicibacter</taxon>
    </lineage>
</organism>
<dbReference type="EMBL" id="CP124616">
    <property type="protein sequence ID" value="WGW03752.1"/>
    <property type="molecule type" value="Genomic_DNA"/>
</dbReference>
<proteinExistence type="predicted"/>
<keyword evidence="5" id="KW-0680">Restriction system</keyword>
<evidence type="ECO:0000313" key="11">
    <source>
        <dbReference type="Proteomes" id="UP001241605"/>
    </source>
</evidence>
<dbReference type="SUPFAM" id="SSF53335">
    <property type="entry name" value="S-adenosyl-L-methionine-dependent methyltransferases"/>
    <property type="match status" value="1"/>
</dbReference>
<dbReference type="InterPro" id="IPR029063">
    <property type="entry name" value="SAM-dependent_MTases_sf"/>
</dbReference>
<protein>
    <recommendedName>
        <fullName evidence="1">site-specific DNA-methyltransferase (adenine-specific)</fullName>
        <ecNumber evidence="1">2.1.1.72</ecNumber>
    </recommendedName>
</protein>
<gene>
    <name evidence="10" type="ORF">QF118_17830</name>
</gene>
<evidence type="ECO:0000256" key="4">
    <source>
        <dbReference type="ARBA" id="ARBA00022691"/>
    </source>
</evidence>
<keyword evidence="11" id="KW-1185">Reference proteome</keyword>
<evidence type="ECO:0000259" key="8">
    <source>
        <dbReference type="Pfam" id="PF07669"/>
    </source>
</evidence>
<comment type="catalytic activity">
    <reaction evidence="7">
        <text>a 2'-deoxyadenosine in DNA + S-adenosyl-L-methionine = an N(6)-methyl-2'-deoxyadenosine in DNA + S-adenosyl-L-homocysteine + H(+)</text>
        <dbReference type="Rhea" id="RHEA:15197"/>
        <dbReference type="Rhea" id="RHEA-COMP:12418"/>
        <dbReference type="Rhea" id="RHEA-COMP:12419"/>
        <dbReference type="ChEBI" id="CHEBI:15378"/>
        <dbReference type="ChEBI" id="CHEBI:57856"/>
        <dbReference type="ChEBI" id="CHEBI:59789"/>
        <dbReference type="ChEBI" id="CHEBI:90615"/>
        <dbReference type="ChEBI" id="CHEBI:90616"/>
        <dbReference type="EC" id="2.1.1.72"/>
    </reaction>
</comment>
<dbReference type="Pfam" id="PF12950">
    <property type="entry name" value="TaqI_C"/>
    <property type="match status" value="1"/>
</dbReference>
<dbReference type="InterPro" id="IPR050953">
    <property type="entry name" value="N4_N6_ade-DNA_methylase"/>
</dbReference>
<keyword evidence="2 10" id="KW-0489">Methyltransferase</keyword>
<dbReference type="EC" id="2.1.1.72" evidence="1"/>
<dbReference type="GO" id="GO:0008168">
    <property type="term" value="F:methyltransferase activity"/>
    <property type="evidence" value="ECO:0007669"/>
    <property type="project" value="UniProtKB-KW"/>
</dbReference>
<dbReference type="PRINTS" id="PR00507">
    <property type="entry name" value="N12N6MTFRASE"/>
</dbReference>
<keyword evidence="6" id="KW-0238">DNA-binding</keyword>